<keyword evidence="1 3" id="KW-0808">Transferase</keyword>
<dbReference type="EMBL" id="CP136925">
    <property type="protein sequence ID" value="WXA13994.1"/>
    <property type="molecule type" value="Genomic_DNA"/>
</dbReference>
<evidence type="ECO:0000256" key="1">
    <source>
        <dbReference type="ARBA" id="ARBA00022679"/>
    </source>
</evidence>
<evidence type="ECO:0000313" key="4">
    <source>
        <dbReference type="EMBL" id="WXA13994.1"/>
    </source>
</evidence>
<accession>A0AAU6P2E1</accession>
<dbReference type="InterPro" id="IPR001296">
    <property type="entry name" value="Glyco_trans_1"/>
</dbReference>
<reference evidence="3 5" key="1">
    <citation type="submission" date="2023-10" db="EMBL/GenBank/DDBJ databases">
        <title>Culture-based analysis of two novel bacteria associated with mangrove crab gills.</title>
        <authorList>
            <person name="Yang X."/>
            <person name="Garuglieri E."/>
            <person name="Van Goethem M.W."/>
            <person name="Fusi M."/>
            <person name="Marasco R."/>
            <person name="Daffonchio D.G."/>
        </authorList>
    </citation>
    <scope>NUCLEOTIDE SEQUENCE [LARGE SCALE GENOMIC DNA]</scope>
    <source>
        <strain evidence="4">UG2-1</strain>
        <strain evidence="3">UG2-2</strain>
        <strain evidence="5">UG2_2</strain>
    </source>
</reference>
<evidence type="ECO:0000259" key="2">
    <source>
        <dbReference type="Pfam" id="PF00534"/>
    </source>
</evidence>
<dbReference type="RefSeq" id="WP_338733321.1">
    <property type="nucleotide sequence ID" value="NZ_CP136924.1"/>
</dbReference>
<dbReference type="GO" id="GO:0016757">
    <property type="term" value="F:glycosyltransferase activity"/>
    <property type="evidence" value="ECO:0007669"/>
    <property type="project" value="UniProtKB-KW"/>
</dbReference>
<protein>
    <submittedName>
        <fullName evidence="3">Glycosyltransferase family 4 protein</fullName>
        <ecNumber evidence="3">2.4.-.-</ecNumber>
    </submittedName>
</protein>
<dbReference type="Gene3D" id="3.40.50.2000">
    <property type="entry name" value="Glycogen Phosphorylase B"/>
    <property type="match status" value="2"/>
</dbReference>
<dbReference type="PANTHER" id="PTHR46401">
    <property type="entry name" value="GLYCOSYLTRANSFERASE WBBK-RELATED"/>
    <property type="match status" value="1"/>
</dbReference>
<proteinExistence type="predicted"/>
<feature type="domain" description="Glycosyl transferase family 1" evidence="2">
    <location>
        <begin position="191"/>
        <end position="344"/>
    </location>
</feature>
<dbReference type="AlphaFoldDB" id="A0AAU6P2E1"/>
<organism evidence="3 5">
    <name type="scientific">Mangrovimonas cancribranchiae</name>
    <dbReference type="NCBI Taxonomy" id="3080055"/>
    <lineage>
        <taxon>Bacteria</taxon>
        <taxon>Pseudomonadati</taxon>
        <taxon>Bacteroidota</taxon>
        <taxon>Flavobacteriia</taxon>
        <taxon>Flavobacteriales</taxon>
        <taxon>Flavobacteriaceae</taxon>
        <taxon>Mangrovimonas</taxon>
    </lineage>
</organism>
<dbReference type="SUPFAM" id="SSF53756">
    <property type="entry name" value="UDP-Glycosyltransferase/glycogen phosphorylase"/>
    <property type="match status" value="1"/>
</dbReference>
<dbReference type="CDD" id="cd03801">
    <property type="entry name" value="GT4_PimA-like"/>
    <property type="match status" value="1"/>
</dbReference>
<keyword evidence="3" id="KW-0328">Glycosyltransferase</keyword>
<gene>
    <name evidence="4" type="ORF">R3L15_03770</name>
    <name evidence="3" type="ORF">R3L16_03625</name>
</gene>
<dbReference type="PANTHER" id="PTHR46401:SF2">
    <property type="entry name" value="GLYCOSYLTRANSFERASE WBBK-RELATED"/>
    <property type="match status" value="1"/>
</dbReference>
<dbReference type="Proteomes" id="UP001368318">
    <property type="component" value="Chromosome"/>
</dbReference>
<name>A0AAU6P2E1_9FLAO</name>
<sequence>MKLLLITHDTSRTGAPMVLLHLLRWLKQHHPQVMVDVLALKSGGLIKEFKANCDEFYDYQVFIKPEKPSLFKRVLFKFYNPTDRKKLLLNNLALKRYDVIYSNTVVTIPLANSIVSLSPKSKWIAHIHELNVIIKQLLPNIEDYAKAINKMIVPSKLVKANICEEWVIDKRKVDVVYECSNVDVISSNTTSKKLFTVGASGAVHWRKGHDMFIQVARYIKQHYPDVEIRFIWVGNISKNEQIIINEDLRKLKLKTNVSFIGEVENPHEYYQDFDVFLMTSREDPFPLVCIEVGQMGIPIICFEGATGTEEVVKKGGGFIVPYLNIEAMSEKVLSYYNDTNLKQNHGSINKIEFANFTPEVICKQLFKVIQTQI</sequence>
<dbReference type="KEGG" id="mcaa:R3L15_03770"/>
<dbReference type="Pfam" id="PF00534">
    <property type="entry name" value="Glycos_transf_1"/>
    <property type="match status" value="1"/>
</dbReference>
<dbReference type="EC" id="2.4.-.-" evidence="3"/>
<evidence type="ECO:0000313" key="5">
    <source>
        <dbReference type="Proteomes" id="UP001368318"/>
    </source>
</evidence>
<dbReference type="EMBL" id="CP136924">
    <property type="protein sequence ID" value="WXA03583.1"/>
    <property type="molecule type" value="Genomic_DNA"/>
</dbReference>
<evidence type="ECO:0000313" key="3">
    <source>
        <dbReference type="EMBL" id="WXA03583.1"/>
    </source>
</evidence>
<keyword evidence="5" id="KW-1185">Reference proteome</keyword>